<evidence type="ECO:0000259" key="4">
    <source>
        <dbReference type="PROSITE" id="PS50109"/>
    </source>
</evidence>
<reference evidence="7 8" key="1">
    <citation type="submission" date="2021-01" db="EMBL/GenBank/DDBJ databases">
        <title>011410 draft genome.</title>
        <authorList>
            <person name="Lang L."/>
        </authorList>
    </citation>
    <scope>NUCLEOTIDE SEQUENCE [LARGE SCALE GENOMIC DNA]</scope>
    <source>
        <strain evidence="7 8">KCTC 42845</strain>
    </source>
</reference>
<dbReference type="Pfam" id="PF07568">
    <property type="entry name" value="HisKA_2"/>
    <property type="match status" value="1"/>
</dbReference>
<dbReference type="InterPro" id="IPR035965">
    <property type="entry name" value="PAS-like_dom_sf"/>
</dbReference>
<dbReference type="InterPro" id="IPR000700">
    <property type="entry name" value="PAS-assoc_C"/>
</dbReference>
<dbReference type="InterPro" id="IPR011495">
    <property type="entry name" value="Sig_transdc_His_kin_sub2_dim/P"/>
</dbReference>
<keyword evidence="1" id="KW-0285">Flavoprotein</keyword>
<feature type="domain" description="PAS" evidence="5">
    <location>
        <begin position="19"/>
        <end position="92"/>
    </location>
</feature>
<dbReference type="SMART" id="SM00086">
    <property type="entry name" value="PAC"/>
    <property type="match status" value="1"/>
</dbReference>
<gene>
    <name evidence="7" type="ORF">JL111_18290</name>
</gene>
<dbReference type="InterPro" id="IPR036890">
    <property type="entry name" value="HATPase_C_sf"/>
</dbReference>
<dbReference type="SUPFAM" id="SSF55785">
    <property type="entry name" value="PYP-like sensor domain (PAS domain)"/>
    <property type="match status" value="1"/>
</dbReference>
<evidence type="ECO:0000256" key="1">
    <source>
        <dbReference type="ARBA" id="ARBA00022630"/>
    </source>
</evidence>
<protein>
    <submittedName>
        <fullName evidence="7">PAS domain-containing protein</fullName>
    </submittedName>
</protein>
<dbReference type="PANTHER" id="PTHR47429">
    <property type="entry name" value="PROTEIN TWIN LOV 1"/>
    <property type="match status" value="1"/>
</dbReference>
<comment type="caution">
    <text evidence="7">The sequence shown here is derived from an EMBL/GenBank/DDBJ whole genome shotgun (WGS) entry which is preliminary data.</text>
</comment>
<keyword evidence="8" id="KW-1185">Reference proteome</keyword>
<dbReference type="SMART" id="SM00091">
    <property type="entry name" value="PAS"/>
    <property type="match status" value="1"/>
</dbReference>
<dbReference type="Gene3D" id="3.30.565.10">
    <property type="entry name" value="Histidine kinase-like ATPase, C-terminal domain"/>
    <property type="match status" value="1"/>
</dbReference>
<dbReference type="NCBIfam" id="TIGR00229">
    <property type="entry name" value="sensory_box"/>
    <property type="match status" value="1"/>
</dbReference>
<dbReference type="InterPro" id="IPR003594">
    <property type="entry name" value="HATPase_dom"/>
</dbReference>
<evidence type="ECO:0000259" key="5">
    <source>
        <dbReference type="PROSITE" id="PS50112"/>
    </source>
</evidence>
<keyword evidence="3" id="KW-0157">Chromophore</keyword>
<organism evidence="7 8">
    <name type="scientific">Paracoccus aerius</name>
    <dbReference type="NCBI Taxonomy" id="1915382"/>
    <lineage>
        <taxon>Bacteria</taxon>
        <taxon>Pseudomonadati</taxon>
        <taxon>Pseudomonadota</taxon>
        <taxon>Alphaproteobacteria</taxon>
        <taxon>Rhodobacterales</taxon>
        <taxon>Paracoccaceae</taxon>
        <taxon>Paracoccus</taxon>
    </lineage>
</organism>
<dbReference type="Proteomes" id="UP000644749">
    <property type="component" value="Unassembled WGS sequence"/>
</dbReference>
<dbReference type="Gene3D" id="3.30.450.20">
    <property type="entry name" value="PAS domain"/>
    <property type="match status" value="1"/>
</dbReference>
<feature type="domain" description="PAC" evidence="6">
    <location>
        <begin position="93"/>
        <end position="147"/>
    </location>
</feature>
<evidence type="ECO:0000256" key="2">
    <source>
        <dbReference type="ARBA" id="ARBA00022643"/>
    </source>
</evidence>
<evidence type="ECO:0000259" key="6">
    <source>
        <dbReference type="PROSITE" id="PS50113"/>
    </source>
</evidence>
<dbReference type="InterPro" id="IPR001610">
    <property type="entry name" value="PAC"/>
</dbReference>
<dbReference type="CDD" id="cd00130">
    <property type="entry name" value="PAS"/>
    <property type="match status" value="1"/>
</dbReference>
<feature type="domain" description="Histidine kinase" evidence="4">
    <location>
        <begin position="176"/>
        <end position="366"/>
    </location>
</feature>
<dbReference type="InterPro" id="IPR005467">
    <property type="entry name" value="His_kinase_dom"/>
</dbReference>
<dbReference type="EMBL" id="JAESHT010000024">
    <property type="protein sequence ID" value="MBL3675426.1"/>
    <property type="molecule type" value="Genomic_DNA"/>
</dbReference>
<proteinExistence type="predicted"/>
<dbReference type="InterPro" id="IPR000014">
    <property type="entry name" value="PAS"/>
</dbReference>
<dbReference type="SUPFAM" id="SSF55874">
    <property type="entry name" value="ATPase domain of HSP90 chaperone/DNA topoisomerase II/histidine kinase"/>
    <property type="match status" value="1"/>
</dbReference>
<dbReference type="Pfam" id="PF13426">
    <property type="entry name" value="PAS_9"/>
    <property type="match status" value="1"/>
</dbReference>
<dbReference type="SMART" id="SM00387">
    <property type="entry name" value="HATPase_c"/>
    <property type="match status" value="1"/>
</dbReference>
<dbReference type="PROSITE" id="PS50112">
    <property type="entry name" value="PAS"/>
    <property type="match status" value="1"/>
</dbReference>
<dbReference type="PROSITE" id="PS50113">
    <property type="entry name" value="PAC"/>
    <property type="match status" value="1"/>
</dbReference>
<name>A0ABS1S9L3_9RHOB</name>
<evidence type="ECO:0000256" key="3">
    <source>
        <dbReference type="ARBA" id="ARBA00022991"/>
    </source>
</evidence>
<dbReference type="RefSeq" id="WP_191312481.1">
    <property type="nucleotide sequence ID" value="NZ_BNCL01000024.1"/>
</dbReference>
<evidence type="ECO:0000313" key="7">
    <source>
        <dbReference type="EMBL" id="MBL3675426.1"/>
    </source>
</evidence>
<dbReference type="Pfam" id="PF13581">
    <property type="entry name" value="HATPase_c_2"/>
    <property type="match status" value="1"/>
</dbReference>
<sequence length="374" mass="41483">MDEQEDWHLTDALHHEQGRGDPFAAAVRATRMPMIITDPNRSDNPIVFANAAFQKLTGYSREELIGHNCRLLQGEETDPEAVDRIRKAVAQGEDVAIDILNYRKDGTAFWNALYLSPVRDHTGEIQFFFASQLDVTARVDAHTRVAREKRRIEEEVNKRTADLRAALEAQKLLLHEVDHRVKNNMTMIGSILRLQLREIDDPDFSARLRAMMGRIDALATVHRRLYQSDDVTRFDIGAFAANLAGDLVQASGHRDIRIMTDLRRADVSIEQASALGLIVNEILSNCIRHAFTAGEEGQITIVARQENDQVRLSIADNGIGSSQGDQVPAGLGGIIISRLSRQAGAQIKWASCASGTRADLTITVGAVWNAPPDH</sequence>
<keyword evidence="2" id="KW-0288">FMN</keyword>
<accession>A0ABS1S9L3</accession>
<evidence type="ECO:0000313" key="8">
    <source>
        <dbReference type="Proteomes" id="UP000644749"/>
    </source>
</evidence>
<dbReference type="PANTHER" id="PTHR47429:SF2">
    <property type="entry name" value="PROTEIN TWIN LOV 1"/>
    <property type="match status" value="1"/>
</dbReference>
<dbReference type="PROSITE" id="PS50109">
    <property type="entry name" value="HIS_KIN"/>
    <property type="match status" value="1"/>
</dbReference>